<gene>
    <name evidence="7" type="ORF">GHNINEIG_00924</name>
</gene>
<protein>
    <recommendedName>
        <fullName evidence="1">tRNA-uridine aminocarboxypropyltransferase</fullName>
        <ecNumber evidence="1">2.5.1.25</ecNumber>
    </recommendedName>
</protein>
<evidence type="ECO:0000313" key="7">
    <source>
        <dbReference type="EMBL" id="QBZ82885.1"/>
    </source>
</evidence>
<dbReference type="AlphaFoldDB" id="A0A4P7NZC3"/>
<evidence type="ECO:0000256" key="1">
    <source>
        <dbReference type="ARBA" id="ARBA00012386"/>
    </source>
</evidence>
<dbReference type="Proteomes" id="UP000296201">
    <property type="component" value="Chromosome"/>
</dbReference>
<evidence type="ECO:0000313" key="8">
    <source>
        <dbReference type="Proteomes" id="UP000296201"/>
    </source>
</evidence>
<dbReference type="PANTHER" id="PTHR21392">
    <property type="entry name" value="TRNA-URIDINE AMINOCARBOXYPROPYLTRANSFERASE 2"/>
    <property type="match status" value="1"/>
</dbReference>
<evidence type="ECO:0000256" key="5">
    <source>
        <dbReference type="ARBA" id="ARBA00034489"/>
    </source>
</evidence>
<dbReference type="OrthoDB" id="268835at2"/>
<evidence type="ECO:0000256" key="4">
    <source>
        <dbReference type="ARBA" id="ARBA00022694"/>
    </source>
</evidence>
<evidence type="ECO:0000256" key="2">
    <source>
        <dbReference type="ARBA" id="ARBA00022679"/>
    </source>
</evidence>
<evidence type="ECO:0000256" key="3">
    <source>
        <dbReference type="ARBA" id="ARBA00022691"/>
    </source>
</evidence>
<evidence type="ECO:0000259" key="6">
    <source>
        <dbReference type="SMART" id="SM01144"/>
    </source>
</evidence>
<dbReference type="InterPro" id="IPR039262">
    <property type="entry name" value="DTWD2/TAPT"/>
</dbReference>
<dbReference type="EMBL" id="CP032096">
    <property type="protein sequence ID" value="QBZ82885.1"/>
    <property type="molecule type" value="Genomic_DNA"/>
</dbReference>
<dbReference type="PANTHER" id="PTHR21392:SF0">
    <property type="entry name" value="TRNA-URIDINE AMINOCARBOXYPROPYLTRANSFERASE 2"/>
    <property type="match status" value="1"/>
</dbReference>
<dbReference type="RefSeq" id="WP_135795552.1">
    <property type="nucleotide sequence ID" value="NZ_CP032096.1"/>
</dbReference>
<name>A0A4P7NZC3_9GAMM</name>
<comment type="similarity">
    <text evidence="5">Belongs to the TDD superfamily. DTWD2 family.</text>
</comment>
<keyword evidence="8" id="KW-1185">Reference proteome</keyword>
<sequence>MPREKCPDCLRLKSLCLCDAIAPFEPLVEVIFLQHPLEQNQVKGTAFLTHRCLKGSQFLVGEKFSNEQLSPYLTETKKTFLLYPPEDGVDAPEVLSAADMADTECLESVRILVLDGTWRKTRKMLFLNPELAALPRVQIYPTAPSVYSIRKQKNVTSFSTLEAVKQLLIELDSSFPYTKNLDQIMAALVAQQKQFQPN</sequence>
<dbReference type="InterPro" id="IPR005636">
    <property type="entry name" value="DTW"/>
</dbReference>
<reference evidence="7 8" key="1">
    <citation type="submission" date="2018-08" db="EMBL/GenBank/DDBJ databases">
        <title>Horizontal acquisition of hydrogen conversion ability and other habitat adaptations in Hydrogenovibrio crunogenus strains.</title>
        <authorList>
            <person name="Gonnella G."/>
            <person name="Adam N."/>
            <person name="Perner M."/>
        </authorList>
    </citation>
    <scope>NUCLEOTIDE SEQUENCE [LARGE SCALE GENOMIC DNA]</scope>
    <source>
        <strain evidence="7 8">SP-41</strain>
    </source>
</reference>
<dbReference type="GO" id="GO:0016432">
    <property type="term" value="F:tRNA-uridine aminocarboxypropyltransferase activity"/>
    <property type="evidence" value="ECO:0007669"/>
    <property type="project" value="UniProtKB-EC"/>
</dbReference>
<accession>A0A4P7NZC3</accession>
<keyword evidence="4" id="KW-0819">tRNA processing</keyword>
<organism evidence="7 8">
    <name type="scientific">Hydrogenovibrio crunogenus</name>
    <dbReference type="NCBI Taxonomy" id="39765"/>
    <lineage>
        <taxon>Bacteria</taxon>
        <taxon>Pseudomonadati</taxon>
        <taxon>Pseudomonadota</taxon>
        <taxon>Gammaproteobacteria</taxon>
        <taxon>Thiotrichales</taxon>
        <taxon>Piscirickettsiaceae</taxon>
        <taxon>Hydrogenovibrio</taxon>
    </lineage>
</organism>
<dbReference type="Pfam" id="PF03942">
    <property type="entry name" value="DTW"/>
    <property type="match status" value="1"/>
</dbReference>
<dbReference type="SMART" id="SM01144">
    <property type="entry name" value="DTW"/>
    <property type="match status" value="1"/>
</dbReference>
<dbReference type="EC" id="2.5.1.25" evidence="1"/>
<keyword evidence="2" id="KW-0808">Transferase</keyword>
<keyword evidence="3" id="KW-0949">S-adenosyl-L-methionine</keyword>
<feature type="domain" description="DTW" evidence="6">
    <location>
        <begin position="2"/>
        <end position="197"/>
    </location>
</feature>
<proteinExistence type="inferred from homology"/>
<dbReference type="GO" id="GO:0008033">
    <property type="term" value="P:tRNA processing"/>
    <property type="evidence" value="ECO:0007669"/>
    <property type="project" value="UniProtKB-KW"/>
</dbReference>